<protein>
    <submittedName>
        <fullName evidence="1">Uncharacterized protein</fullName>
    </submittedName>
</protein>
<dbReference type="EMBL" id="BEZZ01024909">
    <property type="protein sequence ID" value="GCC39966.1"/>
    <property type="molecule type" value="Genomic_DNA"/>
</dbReference>
<keyword evidence="2" id="KW-1185">Reference proteome</keyword>
<sequence length="174" mass="20544">MGGWFSSIIRFFFDAQQPQEERMVQGPQATNYPSARQTVSKETGEQEFFQFFFMALDQIPGYQGILGRWQEELRRVQTARLNRYDLSNVWPDRCGYVGTLRKVRKLVSNQAFSRYRQCLAELASGVVRQRKDGLDRAKRYNYADTQHQTVLEEWQAVRNSLHNLLLEVEKRALW</sequence>
<dbReference type="Proteomes" id="UP000287033">
    <property type="component" value="Unassembled WGS sequence"/>
</dbReference>
<reference evidence="1 2" key="1">
    <citation type="journal article" date="2018" name="Nat. Ecol. Evol.">
        <title>Shark genomes provide insights into elasmobranch evolution and the origin of vertebrates.</title>
        <authorList>
            <person name="Hara Y"/>
            <person name="Yamaguchi K"/>
            <person name="Onimaru K"/>
            <person name="Kadota M"/>
            <person name="Koyanagi M"/>
            <person name="Keeley SD"/>
            <person name="Tatsumi K"/>
            <person name="Tanaka K"/>
            <person name="Motone F"/>
            <person name="Kageyama Y"/>
            <person name="Nozu R"/>
            <person name="Adachi N"/>
            <person name="Nishimura O"/>
            <person name="Nakagawa R"/>
            <person name="Tanegashima C"/>
            <person name="Kiyatake I"/>
            <person name="Matsumoto R"/>
            <person name="Murakumo K"/>
            <person name="Nishida K"/>
            <person name="Terakita A"/>
            <person name="Kuratani S"/>
            <person name="Sato K"/>
            <person name="Hyodo S Kuraku.S."/>
        </authorList>
    </citation>
    <scope>NUCLEOTIDE SEQUENCE [LARGE SCALE GENOMIC DNA]</scope>
</reference>
<evidence type="ECO:0000313" key="2">
    <source>
        <dbReference type="Proteomes" id="UP000287033"/>
    </source>
</evidence>
<proteinExistence type="predicted"/>
<dbReference type="AlphaFoldDB" id="A0A401TBB8"/>
<gene>
    <name evidence="1" type="ORF">chiPu_0023672</name>
</gene>
<name>A0A401TBB8_CHIPU</name>
<organism evidence="1 2">
    <name type="scientific">Chiloscyllium punctatum</name>
    <name type="common">Brownbanded bambooshark</name>
    <name type="synonym">Hemiscyllium punctatum</name>
    <dbReference type="NCBI Taxonomy" id="137246"/>
    <lineage>
        <taxon>Eukaryota</taxon>
        <taxon>Metazoa</taxon>
        <taxon>Chordata</taxon>
        <taxon>Craniata</taxon>
        <taxon>Vertebrata</taxon>
        <taxon>Chondrichthyes</taxon>
        <taxon>Elasmobranchii</taxon>
        <taxon>Galeomorphii</taxon>
        <taxon>Galeoidea</taxon>
        <taxon>Orectolobiformes</taxon>
        <taxon>Hemiscylliidae</taxon>
        <taxon>Chiloscyllium</taxon>
    </lineage>
</organism>
<evidence type="ECO:0000313" key="1">
    <source>
        <dbReference type="EMBL" id="GCC39966.1"/>
    </source>
</evidence>
<accession>A0A401TBB8</accession>
<comment type="caution">
    <text evidence="1">The sequence shown here is derived from an EMBL/GenBank/DDBJ whole genome shotgun (WGS) entry which is preliminary data.</text>
</comment>